<evidence type="ECO:0000313" key="2">
    <source>
        <dbReference type="EMBL" id="MDT0649703.1"/>
    </source>
</evidence>
<comment type="caution">
    <text evidence="2">The sequence shown here is derived from an EMBL/GenBank/DDBJ whole genome shotgun (WGS) entry which is preliminary data.</text>
</comment>
<name>A0ABU3CTL5_9FLAO</name>
<evidence type="ECO:0000313" key="3">
    <source>
        <dbReference type="Proteomes" id="UP001248819"/>
    </source>
</evidence>
<dbReference type="NCBIfam" id="TIGR03915">
    <property type="entry name" value="SAM_7_link_chp"/>
    <property type="match status" value="1"/>
</dbReference>
<accession>A0ABU3CTL5</accession>
<gene>
    <name evidence="2" type="ORF">RM529_06075</name>
</gene>
<proteinExistence type="predicted"/>
<evidence type="ECO:0000259" key="1">
    <source>
        <dbReference type="Pfam" id="PF13566"/>
    </source>
</evidence>
<dbReference type="InterPro" id="IPR025404">
    <property type="entry name" value="DUF4130"/>
</dbReference>
<dbReference type="InterPro" id="IPR023875">
    <property type="entry name" value="DNA_repair_put"/>
</dbReference>
<dbReference type="Proteomes" id="UP001248819">
    <property type="component" value="Unassembled WGS sequence"/>
</dbReference>
<dbReference type="RefSeq" id="WP_311483862.1">
    <property type="nucleotide sequence ID" value="NZ_JAVRHP010000021.1"/>
</dbReference>
<protein>
    <submittedName>
        <fullName evidence="2">TIGR03915 family putative DNA repair protein</fullName>
    </submittedName>
</protein>
<keyword evidence="3" id="KW-1185">Reference proteome</keyword>
<feature type="domain" description="DUF4130" evidence="1">
    <location>
        <begin position="85"/>
        <end position="252"/>
    </location>
</feature>
<dbReference type="Pfam" id="PF13566">
    <property type="entry name" value="DUF4130"/>
    <property type="match status" value="1"/>
</dbReference>
<dbReference type="EMBL" id="JAVRHP010000021">
    <property type="protein sequence ID" value="MDT0649703.1"/>
    <property type="molecule type" value="Genomic_DNA"/>
</dbReference>
<reference evidence="2 3" key="1">
    <citation type="submission" date="2023-09" db="EMBL/GenBank/DDBJ databases">
        <authorList>
            <person name="Rey-Velasco X."/>
        </authorList>
    </citation>
    <scope>NUCLEOTIDE SEQUENCE [LARGE SCALE GENOMIC DNA]</scope>
    <source>
        <strain evidence="2 3">F297</strain>
    </source>
</reference>
<organism evidence="2 3">
    <name type="scientific">Autumnicola edwardsiae</name>
    <dbReference type="NCBI Taxonomy" id="3075594"/>
    <lineage>
        <taxon>Bacteria</taxon>
        <taxon>Pseudomonadati</taxon>
        <taxon>Bacteroidota</taxon>
        <taxon>Flavobacteriia</taxon>
        <taxon>Flavobacteriales</taxon>
        <taxon>Flavobacteriaceae</taxon>
        <taxon>Autumnicola</taxon>
    </lineage>
</organism>
<sequence>MKTVLSYDGRFTGFLTCVFATYEEKLEVVDIQPEQKASKLLFSDLQNIITDEAKAARVAIAINRKCSASGRRNLYRAFLSEEPGIELIMLKYLQYVFESNQKVDADFSHSAVLKISKMAKKVAREKHRMEAFVRFKLTKDLLYFASIEPDFNVLPLIQEHFRKRYSNQKWIIYDFKRNYGLYFDLQEIKEIAIDFNRHFNYNTNNIAVFSEKEIEFQQLWKEYFTSTNIASRKNLKLHLQHVPRRYWKHLSEKSLLHN</sequence>